<gene>
    <name evidence="5" type="ORF">LC0644_1731</name>
</gene>
<evidence type="ECO:0000313" key="6">
    <source>
        <dbReference type="Proteomes" id="UP000032552"/>
    </source>
</evidence>
<comment type="similarity">
    <text evidence="2">Belongs to the EamA transporter family.</text>
</comment>
<evidence type="ECO:0000259" key="4">
    <source>
        <dbReference type="Pfam" id="PF00892"/>
    </source>
</evidence>
<dbReference type="Proteomes" id="UP000032552">
    <property type="component" value="Unassembled WGS sequence"/>
</dbReference>
<protein>
    <submittedName>
        <fullName evidence="5">Permease of the drug/metabolite transporter (DMT) superfamily protein</fullName>
    </submittedName>
</protein>
<dbReference type="RefSeq" id="WP_045625413.1">
    <property type="nucleotide sequence ID" value="NZ_BAYM01000099.1"/>
</dbReference>
<keyword evidence="3" id="KW-1133">Transmembrane helix</keyword>
<keyword evidence="3" id="KW-0472">Membrane</keyword>
<organism evidence="5 6">
    <name type="scientific">Lacticaseibacillus paracasei NRIC 0644</name>
    <dbReference type="NCBI Taxonomy" id="1435038"/>
    <lineage>
        <taxon>Bacteria</taxon>
        <taxon>Bacillati</taxon>
        <taxon>Bacillota</taxon>
        <taxon>Bacilli</taxon>
        <taxon>Lactobacillales</taxon>
        <taxon>Lactobacillaceae</taxon>
        <taxon>Lacticaseibacillus</taxon>
    </lineage>
</organism>
<evidence type="ECO:0000256" key="1">
    <source>
        <dbReference type="ARBA" id="ARBA00004127"/>
    </source>
</evidence>
<dbReference type="PANTHER" id="PTHR22911">
    <property type="entry name" value="ACYL-MALONYL CONDENSING ENZYME-RELATED"/>
    <property type="match status" value="1"/>
</dbReference>
<evidence type="ECO:0000313" key="5">
    <source>
        <dbReference type="EMBL" id="GAN37142.1"/>
    </source>
</evidence>
<dbReference type="InterPro" id="IPR000620">
    <property type="entry name" value="EamA_dom"/>
</dbReference>
<feature type="transmembrane region" description="Helical" evidence="3">
    <location>
        <begin position="37"/>
        <end position="55"/>
    </location>
</feature>
<dbReference type="GO" id="GO:0016020">
    <property type="term" value="C:membrane"/>
    <property type="evidence" value="ECO:0007669"/>
    <property type="project" value="InterPro"/>
</dbReference>
<accession>A0A0C9QBH9</accession>
<feature type="transmembrane region" description="Helical" evidence="3">
    <location>
        <begin position="263"/>
        <end position="280"/>
    </location>
</feature>
<evidence type="ECO:0000256" key="2">
    <source>
        <dbReference type="ARBA" id="ARBA00007362"/>
    </source>
</evidence>
<comment type="caution">
    <text evidence="5">The sequence shown here is derived from an EMBL/GenBank/DDBJ whole genome shotgun (WGS) entry which is preliminary data.</text>
</comment>
<feature type="transmembrane region" description="Helical" evidence="3">
    <location>
        <begin position="177"/>
        <end position="199"/>
    </location>
</feature>
<feature type="transmembrane region" description="Helical" evidence="3">
    <location>
        <begin position="94"/>
        <end position="113"/>
    </location>
</feature>
<name>A0A0C9QBH9_LACPA</name>
<dbReference type="Pfam" id="PF00892">
    <property type="entry name" value="EamA"/>
    <property type="match status" value="2"/>
</dbReference>
<dbReference type="EMBL" id="BAYM01000099">
    <property type="protein sequence ID" value="GAN37142.1"/>
    <property type="molecule type" value="Genomic_DNA"/>
</dbReference>
<dbReference type="PANTHER" id="PTHR22911:SF137">
    <property type="entry name" value="SOLUTE CARRIER FAMILY 35 MEMBER G2-RELATED"/>
    <property type="match status" value="1"/>
</dbReference>
<proteinExistence type="inferred from homology"/>
<comment type="subcellular location">
    <subcellularLocation>
        <location evidence="1">Endomembrane system</location>
        <topology evidence="1">Multi-pass membrane protein</topology>
    </subcellularLocation>
</comment>
<keyword evidence="3" id="KW-0812">Transmembrane</keyword>
<feature type="domain" description="EamA" evidence="4">
    <location>
        <begin position="146"/>
        <end position="279"/>
    </location>
</feature>
<evidence type="ECO:0000256" key="3">
    <source>
        <dbReference type="SAM" id="Phobius"/>
    </source>
</evidence>
<dbReference type="InterPro" id="IPR037185">
    <property type="entry name" value="EmrE-like"/>
</dbReference>
<dbReference type="SUPFAM" id="SSF103481">
    <property type="entry name" value="Multidrug resistance efflux transporter EmrE"/>
    <property type="match status" value="2"/>
</dbReference>
<feature type="transmembrane region" description="Helical" evidence="3">
    <location>
        <begin position="205"/>
        <end position="226"/>
    </location>
</feature>
<reference evidence="6" key="1">
    <citation type="submission" date="2014-05" db="EMBL/GenBank/DDBJ databases">
        <title>Whole genome sequencing of Lactobacillus casei NRIC0644.</title>
        <authorList>
            <person name="Atarashi H."/>
            <person name="Yoshida Y."/>
            <person name="Fujimura S."/>
            <person name="Tanaka N."/>
            <person name="Shiwa Y."/>
            <person name="Yoshikawa H."/>
            <person name="Okada S."/>
            <person name="Nakagawa J."/>
        </authorList>
    </citation>
    <scope>NUCLEOTIDE SEQUENCE [LARGE SCALE GENOMIC DNA]</scope>
    <source>
        <strain evidence="6">NRIC0644</strain>
    </source>
</reference>
<feature type="transmembrane region" description="Helical" evidence="3">
    <location>
        <begin position="7"/>
        <end position="25"/>
    </location>
</feature>
<feature type="transmembrane region" description="Helical" evidence="3">
    <location>
        <begin position="122"/>
        <end position="139"/>
    </location>
</feature>
<feature type="transmembrane region" description="Helical" evidence="3">
    <location>
        <begin position="238"/>
        <end position="257"/>
    </location>
</feature>
<feature type="domain" description="EamA" evidence="4">
    <location>
        <begin position="6"/>
        <end position="136"/>
    </location>
</feature>
<dbReference type="AlphaFoldDB" id="A0A0C9QBH9"/>
<feature type="transmembrane region" description="Helical" evidence="3">
    <location>
        <begin position="67"/>
        <end position="88"/>
    </location>
</feature>
<sequence>MSSRQYGFLLNILSVAVMAVTPVMNKFSMITLSPLAASFYNALLSLILTLVTIAFTKTKLVWIKQPIIWTLGLTNCLGIFLQYMSLFFLDPVSVGLVGRFYIVFAILLSVLLLRERFDRKEIVPIVLCMIGTALVSDFSGDVNNILGLACALGYTFSFALTNTLAKKALINIDEKILLLYNQGTAVVILGGFLLGSGQLSLAPNLGMGAVAISAFCSGFLGLLLFYRGLKLISFRDANLIRALNPIFVLVYSLPFFTIQMTPAFLLGGFCIILSIVWMSLPMKKVGVD</sequence>
<feature type="transmembrane region" description="Helical" evidence="3">
    <location>
        <begin position="145"/>
        <end position="165"/>
    </location>
</feature>